<gene>
    <name evidence="4" type="ORF">SAMN05660706_12036</name>
</gene>
<evidence type="ECO:0000256" key="1">
    <source>
        <dbReference type="ARBA" id="ARBA00022729"/>
    </source>
</evidence>
<dbReference type="Pfam" id="PF02608">
    <property type="entry name" value="Bmp"/>
    <property type="match status" value="1"/>
</dbReference>
<keyword evidence="1 2" id="KW-0732">Signal</keyword>
<organism evidence="4 5">
    <name type="scientific">Desulfoscipio geothermicus DSM 3669</name>
    <dbReference type="NCBI Taxonomy" id="1121426"/>
    <lineage>
        <taxon>Bacteria</taxon>
        <taxon>Bacillati</taxon>
        <taxon>Bacillota</taxon>
        <taxon>Clostridia</taxon>
        <taxon>Eubacteriales</taxon>
        <taxon>Desulfallaceae</taxon>
        <taxon>Desulfoscipio</taxon>
    </lineage>
</organism>
<dbReference type="CDD" id="cd19963">
    <property type="entry name" value="PBP1_BMP-like"/>
    <property type="match status" value="1"/>
</dbReference>
<dbReference type="PANTHER" id="PTHR43208:SF1">
    <property type="entry name" value="ABC TRANSPORTER SUBSTRATE-BINDING PROTEIN"/>
    <property type="match status" value="1"/>
</dbReference>
<sequence length="381" mass="41465">MKKINFKAVLALTTVLLVALLATGCGGQESKQSEQSKDQQGEEKLKVGFVYIGPVDDAGWTAAHEQGRQYLEEQLPYVDASDYVENVPENPSDAERVITQLVEQGNKIIFTTSFGYMDPTINVAKKYPDVTFLHCSGYRTAENVGAYFGRMYQARYLSGLVAGKATKSNIIGYVAAFPIPEVIRGINGFTLGVRKVNPDAKVKVVWTNTWIDAAAAKDAAVALLDAGADVIAQHQDSPGPQQAAEAVGKLGIGYNSDMSKMAPKAVMTSPVWNWGPYYVDTVKAIKEGTFDSTPKYGSLTYWGGLAEGVVGLAPFGPMVSEDTKQLVEQEKQRIIGGEWDVFTGPIKDQKGEIKIPDGQKMSDQELLEMNWFVEGVEGTIK</sequence>
<dbReference type="Proteomes" id="UP000199584">
    <property type="component" value="Unassembled WGS sequence"/>
</dbReference>
<proteinExistence type="predicted"/>
<dbReference type="Gene3D" id="3.40.50.2300">
    <property type="match status" value="2"/>
</dbReference>
<dbReference type="OrthoDB" id="9769871at2"/>
<dbReference type="InterPro" id="IPR052910">
    <property type="entry name" value="ABC-Purine-Binding"/>
</dbReference>
<feature type="signal peptide" evidence="2">
    <location>
        <begin position="1"/>
        <end position="27"/>
    </location>
</feature>
<evidence type="ECO:0000256" key="2">
    <source>
        <dbReference type="SAM" id="SignalP"/>
    </source>
</evidence>
<dbReference type="AlphaFoldDB" id="A0A1I6DX74"/>
<dbReference type="RefSeq" id="WP_092484689.1">
    <property type="nucleotide sequence ID" value="NZ_FOYM01000020.1"/>
</dbReference>
<dbReference type="InterPro" id="IPR003760">
    <property type="entry name" value="PnrA-like"/>
</dbReference>
<dbReference type="STRING" id="39060.SAMN05660706_12036"/>
<evidence type="ECO:0000259" key="3">
    <source>
        <dbReference type="Pfam" id="PF02608"/>
    </source>
</evidence>
<dbReference type="GO" id="GO:0005886">
    <property type="term" value="C:plasma membrane"/>
    <property type="evidence" value="ECO:0007669"/>
    <property type="project" value="InterPro"/>
</dbReference>
<evidence type="ECO:0000313" key="4">
    <source>
        <dbReference type="EMBL" id="SFR10099.1"/>
    </source>
</evidence>
<dbReference type="PROSITE" id="PS51257">
    <property type="entry name" value="PROKAR_LIPOPROTEIN"/>
    <property type="match status" value="1"/>
</dbReference>
<name>A0A1I6DX74_9FIRM</name>
<reference evidence="5" key="1">
    <citation type="submission" date="2016-10" db="EMBL/GenBank/DDBJ databases">
        <authorList>
            <person name="Varghese N."/>
            <person name="Submissions S."/>
        </authorList>
    </citation>
    <scope>NUCLEOTIDE SEQUENCE [LARGE SCALE GENOMIC DNA]</scope>
    <source>
        <strain evidence="5">DSM 3669</strain>
    </source>
</reference>
<accession>A0A1I6DX74</accession>
<feature type="chain" id="PRO_5011722716" evidence="2">
    <location>
        <begin position="28"/>
        <end position="381"/>
    </location>
</feature>
<feature type="domain" description="ABC transporter substrate-binding protein PnrA-like" evidence="3">
    <location>
        <begin position="45"/>
        <end position="335"/>
    </location>
</feature>
<protein>
    <submittedName>
        <fullName evidence="4">Basic membrane protein A</fullName>
    </submittedName>
</protein>
<keyword evidence="5" id="KW-1185">Reference proteome</keyword>
<dbReference type="PANTHER" id="PTHR43208">
    <property type="entry name" value="ABC TRANSPORTER SUBSTRATE-BINDING PROTEIN"/>
    <property type="match status" value="1"/>
</dbReference>
<dbReference type="EMBL" id="FOYM01000020">
    <property type="protein sequence ID" value="SFR10099.1"/>
    <property type="molecule type" value="Genomic_DNA"/>
</dbReference>
<evidence type="ECO:0000313" key="5">
    <source>
        <dbReference type="Proteomes" id="UP000199584"/>
    </source>
</evidence>